<evidence type="ECO:0000256" key="3">
    <source>
        <dbReference type="ARBA" id="ARBA00022553"/>
    </source>
</evidence>
<dbReference type="GO" id="GO:0004673">
    <property type="term" value="F:protein histidine kinase activity"/>
    <property type="evidence" value="ECO:0007669"/>
    <property type="project" value="UniProtKB-EC"/>
</dbReference>
<evidence type="ECO:0000259" key="6">
    <source>
        <dbReference type="PROSITE" id="PS50109"/>
    </source>
</evidence>
<dbReference type="SMART" id="SM00086">
    <property type="entry name" value="PAC"/>
    <property type="match status" value="3"/>
</dbReference>
<dbReference type="Pfam" id="PF08447">
    <property type="entry name" value="PAS_3"/>
    <property type="match status" value="1"/>
</dbReference>
<reference evidence="9" key="1">
    <citation type="submission" date="2022-06" db="EMBL/GenBank/DDBJ databases">
        <title>Diverse halophilic archaea isolated from saline environments.</title>
        <authorList>
            <person name="Cui H.-L."/>
        </authorList>
    </citation>
    <scope>NUCLEOTIDE SEQUENCE</scope>
    <source>
        <strain evidence="9">WLHS1</strain>
    </source>
</reference>
<comment type="catalytic activity">
    <reaction evidence="1">
        <text>ATP + protein L-histidine = ADP + protein N-phospho-L-histidine.</text>
        <dbReference type="EC" id="2.7.13.3"/>
    </reaction>
</comment>
<evidence type="ECO:0000256" key="4">
    <source>
        <dbReference type="ARBA" id="ARBA00022679"/>
    </source>
</evidence>
<dbReference type="InterPro" id="IPR035965">
    <property type="entry name" value="PAS-like_dom_sf"/>
</dbReference>
<keyword evidence="10" id="KW-1185">Reference proteome</keyword>
<dbReference type="InterPro" id="IPR000700">
    <property type="entry name" value="PAS-assoc_C"/>
</dbReference>
<name>A0A9E7NCX4_9EURY</name>
<evidence type="ECO:0000313" key="10">
    <source>
        <dbReference type="Proteomes" id="UP001056855"/>
    </source>
</evidence>
<gene>
    <name evidence="9" type="ORF">NGM29_07500</name>
</gene>
<evidence type="ECO:0000256" key="1">
    <source>
        <dbReference type="ARBA" id="ARBA00000085"/>
    </source>
</evidence>
<dbReference type="InterPro" id="IPR000014">
    <property type="entry name" value="PAS"/>
</dbReference>
<dbReference type="PANTHER" id="PTHR43304">
    <property type="entry name" value="PHYTOCHROME-LIKE PROTEIN CPH1"/>
    <property type="match status" value="1"/>
</dbReference>
<feature type="domain" description="PAS" evidence="7">
    <location>
        <begin position="130"/>
        <end position="202"/>
    </location>
</feature>
<dbReference type="InterPro" id="IPR052162">
    <property type="entry name" value="Sensor_kinase/Photoreceptor"/>
</dbReference>
<dbReference type="Gene3D" id="3.30.565.10">
    <property type="entry name" value="Histidine kinase-like ATPase, C-terminal domain"/>
    <property type="match status" value="1"/>
</dbReference>
<dbReference type="InterPro" id="IPR004358">
    <property type="entry name" value="Sig_transdc_His_kin-like_C"/>
</dbReference>
<sequence length="699" mass="79035">MSKSSLYTRVFEELTEGVAIVDPETERFEDVNRAYADVIGYEPAELEGASFVEVISDGGPSDGNTLSMTLETPRTDESHQFEYVLETAEGTERRVELTLTLLDVDDGSRWLSTIRERGSEETRSRSLDTTVQRLNIALAGTNTGVWEWDMETDEVTWTESMERLFGLEPGSFEGTFEAFAKRVHPDDRPAVKSAIETAIEQDDVFQHEYRILRDDGEQRWGYARAETYGFEESNGRMVGIVTDITKRKEQERRLHRQDLQYRQLVNRLPEAYYTFDRDWTLTYCNEVLADRLETTVDELIGTSVWEVIPGARGSILEETFQEAKERQEVTSCEFYVEDYEYWIEAQAYPYEDGVAVISADITDQKEKFGMVLDSMPLIFYRIDSEGVFQESRGKGLTMLGLEPGAVVDESVFDVYADNPEILEAVERTLEGEEVSLTFEVENHYFQSQFRPIAEDGDVIELIGISMDITELERQREQMEFFNSILRHDVLNGMTIIKTRGELLADQLEGEHGRYARTIVDWCDATTAVTKRVQRVIEALTTPDEESRVVPIDAAAILRRKLDELQNAHPKVTFVSDFDSSVSVRADELLSDVLANLLSNSIEHNDTDGLRVEVTVETDDADGVTIRIADNGVGIADERKEGVFRRGATSHVKETGSGFGLFFVDVMVEKYGGEVWVTDSDSGGACFVLELPKANEGAKT</sequence>
<keyword evidence="5" id="KW-0418">Kinase</keyword>
<organism evidence="9 10">
    <name type="scientific">Natronosalvus rutilus</name>
    <dbReference type="NCBI Taxonomy" id="2953753"/>
    <lineage>
        <taxon>Archaea</taxon>
        <taxon>Methanobacteriati</taxon>
        <taxon>Methanobacteriota</taxon>
        <taxon>Stenosarchaea group</taxon>
        <taxon>Halobacteria</taxon>
        <taxon>Halobacteriales</taxon>
        <taxon>Natrialbaceae</taxon>
        <taxon>Natronosalvus</taxon>
    </lineage>
</organism>
<dbReference type="InterPro" id="IPR013656">
    <property type="entry name" value="PAS_4"/>
</dbReference>
<dbReference type="InterPro" id="IPR003594">
    <property type="entry name" value="HATPase_dom"/>
</dbReference>
<protein>
    <recommendedName>
        <fullName evidence="2">histidine kinase</fullName>
        <ecNumber evidence="2">2.7.13.3</ecNumber>
    </recommendedName>
</protein>
<dbReference type="InterPro" id="IPR013655">
    <property type="entry name" value="PAS_fold_3"/>
</dbReference>
<dbReference type="CDD" id="cd00130">
    <property type="entry name" value="PAS"/>
    <property type="match status" value="3"/>
</dbReference>
<feature type="domain" description="PAC" evidence="8">
    <location>
        <begin position="205"/>
        <end position="256"/>
    </location>
</feature>
<dbReference type="SMART" id="SM00387">
    <property type="entry name" value="HATPase_c"/>
    <property type="match status" value="1"/>
</dbReference>
<dbReference type="EMBL" id="CP100355">
    <property type="protein sequence ID" value="UTF55086.1"/>
    <property type="molecule type" value="Genomic_DNA"/>
</dbReference>
<dbReference type="EC" id="2.7.13.3" evidence="2"/>
<dbReference type="KEGG" id="sawl:NGM29_07500"/>
<dbReference type="SUPFAM" id="SSF55874">
    <property type="entry name" value="ATPase domain of HSP90 chaperone/DNA topoisomerase II/histidine kinase"/>
    <property type="match status" value="1"/>
</dbReference>
<dbReference type="Pfam" id="PF02518">
    <property type="entry name" value="HATPase_c"/>
    <property type="match status" value="1"/>
</dbReference>
<dbReference type="RefSeq" id="WP_254159837.1">
    <property type="nucleotide sequence ID" value="NZ_CP100355.1"/>
</dbReference>
<dbReference type="PRINTS" id="PR00344">
    <property type="entry name" value="BCTRLSENSOR"/>
</dbReference>
<dbReference type="SUPFAM" id="SSF55785">
    <property type="entry name" value="PYP-like sensor domain (PAS domain)"/>
    <property type="match status" value="4"/>
</dbReference>
<dbReference type="Pfam" id="PF08448">
    <property type="entry name" value="PAS_4"/>
    <property type="match status" value="2"/>
</dbReference>
<dbReference type="PROSITE" id="PS50112">
    <property type="entry name" value="PAS"/>
    <property type="match status" value="3"/>
</dbReference>
<evidence type="ECO:0000313" key="9">
    <source>
        <dbReference type="EMBL" id="UTF55086.1"/>
    </source>
</evidence>
<dbReference type="Proteomes" id="UP001056855">
    <property type="component" value="Chromosome"/>
</dbReference>
<dbReference type="SMART" id="SM00091">
    <property type="entry name" value="PAS"/>
    <property type="match status" value="4"/>
</dbReference>
<evidence type="ECO:0000259" key="7">
    <source>
        <dbReference type="PROSITE" id="PS50112"/>
    </source>
</evidence>
<accession>A0A9E7NCX4</accession>
<dbReference type="PANTHER" id="PTHR43304:SF1">
    <property type="entry name" value="PAC DOMAIN-CONTAINING PROTEIN"/>
    <property type="match status" value="1"/>
</dbReference>
<dbReference type="PROSITE" id="PS50109">
    <property type="entry name" value="HIS_KIN"/>
    <property type="match status" value="1"/>
</dbReference>
<dbReference type="Gene3D" id="2.10.70.100">
    <property type="match status" value="1"/>
</dbReference>
<dbReference type="Pfam" id="PF13426">
    <property type="entry name" value="PAS_9"/>
    <property type="match status" value="1"/>
</dbReference>
<dbReference type="PROSITE" id="PS50113">
    <property type="entry name" value="PAC"/>
    <property type="match status" value="1"/>
</dbReference>
<evidence type="ECO:0000256" key="5">
    <source>
        <dbReference type="ARBA" id="ARBA00022777"/>
    </source>
</evidence>
<dbReference type="InterPro" id="IPR036890">
    <property type="entry name" value="HATPase_C_sf"/>
</dbReference>
<dbReference type="AlphaFoldDB" id="A0A9E7NCX4"/>
<evidence type="ECO:0000259" key="8">
    <source>
        <dbReference type="PROSITE" id="PS50113"/>
    </source>
</evidence>
<dbReference type="NCBIfam" id="TIGR00229">
    <property type="entry name" value="sensory_box"/>
    <property type="match status" value="3"/>
</dbReference>
<keyword evidence="3" id="KW-0597">Phosphoprotein</keyword>
<proteinExistence type="predicted"/>
<dbReference type="Gene3D" id="3.30.450.20">
    <property type="entry name" value="PAS domain"/>
    <property type="match status" value="4"/>
</dbReference>
<feature type="domain" description="PAS" evidence="7">
    <location>
        <begin position="3"/>
        <end position="52"/>
    </location>
</feature>
<dbReference type="InterPro" id="IPR001610">
    <property type="entry name" value="PAC"/>
</dbReference>
<feature type="domain" description="Histidine kinase" evidence="6">
    <location>
        <begin position="484"/>
        <end position="694"/>
    </location>
</feature>
<dbReference type="InterPro" id="IPR005467">
    <property type="entry name" value="His_kinase_dom"/>
</dbReference>
<evidence type="ECO:0000256" key="2">
    <source>
        <dbReference type="ARBA" id="ARBA00012438"/>
    </source>
</evidence>
<dbReference type="GeneID" id="73289880"/>
<keyword evidence="4" id="KW-0808">Transferase</keyword>
<feature type="domain" description="PAS" evidence="7">
    <location>
        <begin position="257"/>
        <end position="327"/>
    </location>
</feature>